<dbReference type="Proteomes" id="UP000199690">
    <property type="component" value="Unassembled WGS sequence"/>
</dbReference>
<organism evidence="12 15">
    <name type="scientific">Saccharopolyspora kobensis</name>
    <dbReference type="NCBI Taxonomy" id="146035"/>
    <lineage>
        <taxon>Bacteria</taxon>
        <taxon>Bacillati</taxon>
        <taxon>Actinomycetota</taxon>
        <taxon>Actinomycetes</taxon>
        <taxon>Pseudonocardiales</taxon>
        <taxon>Pseudonocardiaceae</taxon>
        <taxon>Saccharopolyspora</taxon>
    </lineage>
</organism>
<dbReference type="GO" id="GO:0004801">
    <property type="term" value="F:transaldolase activity"/>
    <property type="evidence" value="ECO:0007669"/>
    <property type="project" value="UniProtKB-UniRule"/>
</dbReference>
<keyword evidence="8 11" id="KW-0570">Pentose shunt</keyword>
<gene>
    <name evidence="11" type="primary">tal</name>
    <name evidence="12" type="ORF">SAMN02982929_00310</name>
    <name evidence="13" type="ORF">SAMN05216506_101722</name>
</gene>
<evidence type="ECO:0000256" key="4">
    <source>
        <dbReference type="ARBA" id="ARBA00008426"/>
    </source>
</evidence>
<dbReference type="NCBIfam" id="NF002881">
    <property type="entry name" value="PRK03343.1"/>
    <property type="match status" value="1"/>
</dbReference>
<dbReference type="NCBIfam" id="TIGR00876">
    <property type="entry name" value="tal_mycobact"/>
    <property type="match status" value="1"/>
</dbReference>
<feature type="active site" description="Schiff-base intermediate with substrate" evidence="11">
    <location>
        <position position="142"/>
    </location>
</feature>
<dbReference type="PANTHER" id="PTHR10683:SF31">
    <property type="entry name" value="TRANSALDOLASE"/>
    <property type="match status" value="1"/>
</dbReference>
<dbReference type="RefSeq" id="WP_093345945.1">
    <property type="nucleotide sequence ID" value="NZ_FNVB01000002.1"/>
</dbReference>
<dbReference type="InterPro" id="IPR001585">
    <property type="entry name" value="TAL/FSA"/>
</dbReference>
<dbReference type="Proteomes" id="UP000236729">
    <property type="component" value="Unassembled WGS sequence"/>
</dbReference>
<dbReference type="PIRSF" id="PIRSF036915">
    <property type="entry name" value="Trnald_Bac_Plnt"/>
    <property type="match status" value="1"/>
</dbReference>
<sequence>MTTNQNLKALSEAGVSIWLDDLSRQRITSGNLAELITDQAVVGVTSNPTIFANALSNAADYNEKVRELAARGASVDDTVRELTTADVRDAADIFRNVYEQSGGVDGRVSLEVDPRLAHDTDRTVAEAVDLWKAVDRPNLMVKIPATVEGLPAITRVLAEGISVNVTLIFSVQRYRDVMDAFLAGLEQAKANGHDLAQIASVASFFVSRVDTEIDKRLDKISGGEALRGKAAIANARLAYAAYEEVFGTERWKALAADGAKAQRPLWASTGVKDPAYSDTRYVDELVAPNTVNTMPEATLKATADHADVRGDTVSGTAAASQQVFDDLSDAGIDLDDVFAVLEREGVEKFEKSWSELLDTVAQQLEQAK</sequence>
<protein>
    <recommendedName>
        <fullName evidence="5 11">Transaldolase</fullName>
        <ecNumber evidence="5 11">2.2.1.2</ecNumber>
    </recommendedName>
</protein>
<dbReference type="Gene3D" id="3.20.20.70">
    <property type="entry name" value="Aldolase class I"/>
    <property type="match status" value="1"/>
</dbReference>
<dbReference type="EMBL" id="FOME01000001">
    <property type="protein sequence ID" value="SFC42873.1"/>
    <property type="molecule type" value="Genomic_DNA"/>
</dbReference>
<dbReference type="SUPFAM" id="SSF51569">
    <property type="entry name" value="Aldolase"/>
    <property type="match status" value="1"/>
</dbReference>
<comment type="pathway">
    <text evidence="3 11">Carbohydrate degradation; pentose phosphate pathway; D-glyceraldehyde 3-phosphate and beta-D-fructose 6-phosphate from D-ribose 5-phosphate and D-xylulose 5-phosphate (non-oxidative stage): step 2/3.</text>
</comment>
<evidence type="ECO:0000256" key="1">
    <source>
        <dbReference type="ARBA" id="ARBA00003518"/>
    </source>
</evidence>
<keyword evidence="9 11" id="KW-0704">Schiff base</keyword>
<evidence type="ECO:0000256" key="5">
    <source>
        <dbReference type="ARBA" id="ARBA00013151"/>
    </source>
</evidence>
<dbReference type="PROSITE" id="PS01054">
    <property type="entry name" value="TRANSALDOLASE_1"/>
    <property type="match status" value="1"/>
</dbReference>
<keyword evidence="7 11" id="KW-0808">Transferase</keyword>
<dbReference type="CDD" id="cd00955">
    <property type="entry name" value="Transaldolase_like"/>
    <property type="match status" value="1"/>
</dbReference>
<dbReference type="InterPro" id="IPR004732">
    <property type="entry name" value="Transaldolase_2"/>
</dbReference>
<reference evidence="14 15" key="1">
    <citation type="submission" date="2016-10" db="EMBL/GenBank/DDBJ databases">
        <authorList>
            <person name="Varghese N."/>
            <person name="Submissions S."/>
        </authorList>
    </citation>
    <scope>NUCLEOTIDE SEQUENCE [LARGE SCALE GENOMIC DNA]</scope>
    <source>
        <strain evidence="15">ATCC 20501</strain>
        <strain evidence="13 14">CGMCC 4.3529</strain>
    </source>
</reference>
<keyword evidence="6 11" id="KW-0963">Cytoplasm</keyword>
<accession>A0A1H5TSQ7</accession>
<evidence type="ECO:0000256" key="8">
    <source>
        <dbReference type="ARBA" id="ARBA00023126"/>
    </source>
</evidence>
<keyword evidence="14" id="KW-1185">Reference proteome</keyword>
<dbReference type="GO" id="GO:0005737">
    <property type="term" value="C:cytoplasm"/>
    <property type="evidence" value="ECO:0007669"/>
    <property type="project" value="UniProtKB-SubCell"/>
</dbReference>
<evidence type="ECO:0000313" key="13">
    <source>
        <dbReference type="EMBL" id="SFC42873.1"/>
    </source>
</evidence>
<evidence type="ECO:0000256" key="9">
    <source>
        <dbReference type="ARBA" id="ARBA00023270"/>
    </source>
</evidence>
<name>A0A1H5TSQ7_9PSEU</name>
<comment type="function">
    <text evidence="1 11">Transaldolase is important for the balance of metabolites in the pentose-phosphate pathway.</text>
</comment>
<evidence type="ECO:0000256" key="11">
    <source>
        <dbReference type="HAMAP-Rule" id="MF_00493"/>
    </source>
</evidence>
<evidence type="ECO:0000313" key="15">
    <source>
        <dbReference type="Proteomes" id="UP000236729"/>
    </source>
</evidence>
<accession>A0A1I1JAB7</accession>
<reference evidence="12" key="2">
    <citation type="submission" date="2016-10" db="EMBL/GenBank/DDBJ databases">
        <authorList>
            <person name="de Groot N.N."/>
        </authorList>
    </citation>
    <scope>NUCLEOTIDE SEQUENCE [LARGE SCALE GENOMIC DNA]</scope>
    <source>
        <strain evidence="12">ATCC 20501</strain>
    </source>
</reference>
<evidence type="ECO:0000256" key="10">
    <source>
        <dbReference type="ARBA" id="ARBA00048810"/>
    </source>
</evidence>
<dbReference type="GO" id="GO:0006098">
    <property type="term" value="P:pentose-phosphate shunt"/>
    <property type="evidence" value="ECO:0007669"/>
    <property type="project" value="UniProtKB-UniRule"/>
</dbReference>
<dbReference type="PROSITE" id="PS00958">
    <property type="entry name" value="TRANSALDOLASE_2"/>
    <property type="match status" value="1"/>
</dbReference>
<dbReference type="InterPro" id="IPR013785">
    <property type="entry name" value="Aldolase_TIM"/>
</dbReference>
<dbReference type="EMBL" id="FNVB01000002">
    <property type="protein sequence ID" value="SEF65834.1"/>
    <property type="molecule type" value="Genomic_DNA"/>
</dbReference>
<evidence type="ECO:0000256" key="6">
    <source>
        <dbReference type="ARBA" id="ARBA00022490"/>
    </source>
</evidence>
<dbReference type="UniPathway" id="UPA00115">
    <property type="reaction ID" value="UER00414"/>
</dbReference>
<dbReference type="EC" id="2.2.1.2" evidence="5 11"/>
<dbReference type="SMR" id="A0A1H5TSQ7"/>
<comment type="subcellular location">
    <subcellularLocation>
        <location evidence="2 11">Cytoplasm</location>
    </subcellularLocation>
</comment>
<evidence type="ECO:0000313" key="14">
    <source>
        <dbReference type="Proteomes" id="UP000199690"/>
    </source>
</evidence>
<evidence type="ECO:0000256" key="3">
    <source>
        <dbReference type="ARBA" id="ARBA00004857"/>
    </source>
</evidence>
<dbReference type="HAMAP" id="MF_00493">
    <property type="entry name" value="Transaldolase_2"/>
    <property type="match status" value="1"/>
</dbReference>
<evidence type="ECO:0000256" key="2">
    <source>
        <dbReference type="ARBA" id="ARBA00004496"/>
    </source>
</evidence>
<dbReference type="PANTHER" id="PTHR10683">
    <property type="entry name" value="TRANSALDOLASE"/>
    <property type="match status" value="1"/>
</dbReference>
<evidence type="ECO:0000313" key="12">
    <source>
        <dbReference type="EMBL" id="SEF65834.1"/>
    </source>
</evidence>
<comment type="catalytic activity">
    <reaction evidence="10 11">
        <text>D-sedoheptulose 7-phosphate + D-glyceraldehyde 3-phosphate = D-erythrose 4-phosphate + beta-D-fructose 6-phosphate</text>
        <dbReference type="Rhea" id="RHEA:17053"/>
        <dbReference type="ChEBI" id="CHEBI:16897"/>
        <dbReference type="ChEBI" id="CHEBI:57483"/>
        <dbReference type="ChEBI" id="CHEBI:57634"/>
        <dbReference type="ChEBI" id="CHEBI:59776"/>
        <dbReference type="EC" id="2.2.1.2"/>
    </reaction>
</comment>
<evidence type="ECO:0000256" key="7">
    <source>
        <dbReference type="ARBA" id="ARBA00022679"/>
    </source>
</evidence>
<dbReference type="AlphaFoldDB" id="A0A1H5TSQ7"/>
<dbReference type="GO" id="GO:0005975">
    <property type="term" value="P:carbohydrate metabolic process"/>
    <property type="evidence" value="ECO:0007669"/>
    <property type="project" value="InterPro"/>
</dbReference>
<dbReference type="InterPro" id="IPR018225">
    <property type="entry name" value="Transaldolase_AS"/>
</dbReference>
<comment type="similarity">
    <text evidence="4 11">Belongs to the transaldolase family. Type 2 subfamily.</text>
</comment>
<dbReference type="Pfam" id="PF00923">
    <property type="entry name" value="TAL_FSA"/>
    <property type="match status" value="1"/>
</dbReference>
<proteinExistence type="inferred from homology"/>